<reference evidence="4 5" key="1">
    <citation type="journal article" date="2014" name="Genome Biol. Evol.">
        <title>The genome of the myxosporean Thelohanellus kitauei shows adaptations to nutrient acquisition within its fish host.</title>
        <authorList>
            <person name="Yang Y."/>
            <person name="Xiong J."/>
            <person name="Zhou Z."/>
            <person name="Huo F."/>
            <person name="Miao W."/>
            <person name="Ran C."/>
            <person name="Liu Y."/>
            <person name="Zhang J."/>
            <person name="Feng J."/>
            <person name="Wang M."/>
            <person name="Wang M."/>
            <person name="Wang L."/>
            <person name="Yao B."/>
        </authorList>
    </citation>
    <scope>NUCLEOTIDE SEQUENCE [LARGE SCALE GENOMIC DNA]</scope>
    <source>
        <strain evidence="4">Wuqing</strain>
    </source>
</reference>
<gene>
    <name evidence="4" type="ORF">RF11_05184</name>
</gene>
<name>A0A0C2JL76_THEKT</name>
<dbReference type="CDD" id="cd06464">
    <property type="entry name" value="ACD_sHsps-like"/>
    <property type="match status" value="1"/>
</dbReference>
<dbReference type="AlphaFoldDB" id="A0A0C2JL76"/>
<dbReference type="Proteomes" id="UP000031668">
    <property type="component" value="Unassembled WGS sequence"/>
</dbReference>
<dbReference type="PANTHER" id="PTHR45640">
    <property type="entry name" value="HEAT SHOCK PROTEIN HSP-12.2-RELATED"/>
    <property type="match status" value="1"/>
</dbReference>
<comment type="caution">
    <text evidence="4">The sequence shown here is derived from an EMBL/GenBank/DDBJ whole genome shotgun (WGS) entry which is preliminary data.</text>
</comment>
<dbReference type="PANTHER" id="PTHR45640:SF26">
    <property type="entry name" value="RE23625P"/>
    <property type="match status" value="1"/>
</dbReference>
<comment type="similarity">
    <text evidence="1 2">Belongs to the small heat shock protein (HSP20) family.</text>
</comment>
<sequence length="207" mass="23742">MIHQTFSRLSGQSKSKSNRYVVPIGIGTFYDMKDIKTEIHGRKLKVSGCATETLKEGSTQHRFEREYDIPEDVDLSTLKSSLTEDGTLNITFKRMCLEPKKKVKFLLNDKEFKMRISMEGFKPEEISIRVVDRYLVVEATRKSNKINEDRKKIQSSSGYILRTIRLGDDVDVDNLRAVSSNGVIEISSPIKSHRSIKKGRKLEIEQL</sequence>
<dbReference type="EMBL" id="JWZT01002166">
    <property type="protein sequence ID" value="KII70138.1"/>
    <property type="molecule type" value="Genomic_DNA"/>
</dbReference>
<evidence type="ECO:0000259" key="3">
    <source>
        <dbReference type="PROSITE" id="PS01031"/>
    </source>
</evidence>
<evidence type="ECO:0000313" key="5">
    <source>
        <dbReference type="Proteomes" id="UP000031668"/>
    </source>
</evidence>
<dbReference type="Gene3D" id="2.60.40.790">
    <property type="match status" value="2"/>
</dbReference>
<organism evidence="4 5">
    <name type="scientific">Thelohanellus kitauei</name>
    <name type="common">Myxosporean</name>
    <dbReference type="NCBI Taxonomy" id="669202"/>
    <lineage>
        <taxon>Eukaryota</taxon>
        <taxon>Metazoa</taxon>
        <taxon>Cnidaria</taxon>
        <taxon>Myxozoa</taxon>
        <taxon>Myxosporea</taxon>
        <taxon>Bivalvulida</taxon>
        <taxon>Platysporina</taxon>
        <taxon>Myxobolidae</taxon>
        <taxon>Thelohanellus</taxon>
    </lineage>
</organism>
<keyword evidence="5" id="KW-1185">Reference proteome</keyword>
<dbReference type="SUPFAM" id="SSF49764">
    <property type="entry name" value="HSP20-like chaperones"/>
    <property type="match status" value="2"/>
</dbReference>
<dbReference type="Pfam" id="PF00011">
    <property type="entry name" value="HSP20"/>
    <property type="match status" value="2"/>
</dbReference>
<dbReference type="OMA" id="HEYIPSD"/>
<dbReference type="OrthoDB" id="1431247at2759"/>
<evidence type="ECO:0000313" key="4">
    <source>
        <dbReference type="EMBL" id="KII70138.1"/>
    </source>
</evidence>
<feature type="domain" description="SHSP" evidence="3">
    <location>
        <begin position="94"/>
        <end position="205"/>
    </location>
</feature>
<proteinExistence type="inferred from homology"/>
<dbReference type="PROSITE" id="PS01031">
    <property type="entry name" value="SHSP"/>
    <property type="match status" value="1"/>
</dbReference>
<evidence type="ECO:0000256" key="1">
    <source>
        <dbReference type="PROSITE-ProRule" id="PRU00285"/>
    </source>
</evidence>
<dbReference type="InterPro" id="IPR002068">
    <property type="entry name" value="A-crystallin/Hsp20_dom"/>
</dbReference>
<evidence type="ECO:0000256" key="2">
    <source>
        <dbReference type="RuleBase" id="RU003616"/>
    </source>
</evidence>
<dbReference type="CDD" id="cd06526">
    <property type="entry name" value="metazoan_ACD"/>
    <property type="match status" value="1"/>
</dbReference>
<dbReference type="InterPro" id="IPR001436">
    <property type="entry name" value="Alpha-crystallin/sHSP_animal"/>
</dbReference>
<keyword evidence="4" id="KW-0346">Stress response</keyword>
<accession>A0A0C2JL76</accession>
<dbReference type="InterPro" id="IPR008978">
    <property type="entry name" value="HSP20-like_chaperone"/>
</dbReference>
<protein>
    <submittedName>
        <fullName evidence="4">Heat shock protein Hsp-16.48/Hsp-16.49</fullName>
    </submittedName>
</protein>